<proteinExistence type="predicted"/>
<evidence type="ECO:0000313" key="1">
    <source>
        <dbReference type="EMBL" id="KAG5537131.1"/>
    </source>
</evidence>
<reference evidence="1" key="1">
    <citation type="submission" date="2020-08" db="EMBL/GenBank/DDBJ databases">
        <title>Plant Genome Project.</title>
        <authorList>
            <person name="Zhang R.-G."/>
        </authorList>
    </citation>
    <scope>NUCLEOTIDE SEQUENCE</scope>
    <source>
        <strain evidence="1">WSP0</strain>
        <tissue evidence="1">Leaf</tissue>
    </source>
</reference>
<protein>
    <submittedName>
        <fullName evidence="1">Uncharacterized protein</fullName>
    </submittedName>
</protein>
<keyword evidence="2" id="KW-1185">Reference proteome</keyword>
<comment type="caution">
    <text evidence="1">The sequence shown here is derived from an EMBL/GenBank/DDBJ whole genome shotgun (WGS) entry which is preliminary data.</text>
</comment>
<dbReference type="InterPro" id="IPR023213">
    <property type="entry name" value="CAT-like_dom_sf"/>
</dbReference>
<dbReference type="Proteomes" id="UP000823749">
    <property type="component" value="Chromosome 8"/>
</dbReference>
<name>A0AAV6J7T8_9ERIC</name>
<dbReference type="Gene3D" id="3.30.559.10">
    <property type="entry name" value="Chloramphenicol acetyltransferase-like domain"/>
    <property type="match status" value="1"/>
</dbReference>
<sequence>MPPVSGVSCGEYKEEDGPAFTGMYIREPRLGSGCVGYRELDWGELVSKMREAIGKIDREFLKELQGENGYGVAVRHSNKAVEWFLDKEVDCFLFTSWCRFPFL</sequence>
<evidence type="ECO:0000313" key="2">
    <source>
        <dbReference type="Proteomes" id="UP000823749"/>
    </source>
</evidence>
<dbReference type="AlphaFoldDB" id="A0AAV6J7T8"/>
<gene>
    <name evidence="1" type="ORF">RHGRI_024533</name>
</gene>
<accession>A0AAV6J7T8</accession>
<dbReference type="EMBL" id="JACTNZ010000008">
    <property type="protein sequence ID" value="KAG5537131.1"/>
    <property type="molecule type" value="Genomic_DNA"/>
</dbReference>
<organism evidence="1 2">
    <name type="scientific">Rhododendron griersonianum</name>
    <dbReference type="NCBI Taxonomy" id="479676"/>
    <lineage>
        <taxon>Eukaryota</taxon>
        <taxon>Viridiplantae</taxon>
        <taxon>Streptophyta</taxon>
        <taxon>Embryophyta</taxon>
        <taxon>Tracheophyta</taxon>
        <taxon>Spermatophyta</taxon>
        <taxon>Magnoliopsida</taxon>
        <taxon>eudicotyledons</taxon>
        <taxon>Gunneridae</taxon>
        <taxon>Pentapetalae</taxon>
        <taxon>asterids</taxon>
        <taxon>Ericales</taxon>
        <taxon>Ericaceae</taxon>
        <taxon>Ericoideae</taxon>
        <taxon>Rhodoreae</taxon>
        <taxon>Rhododendron</taxon>
    </lineage>
</organism>